<organism evidence="1 2">
    <name type="scientific">Fusarium equiseti</name>
    <name type="common">Fusarium scirpi</name>
    <dbReference type="NCBI Taxonomy" id="61235"/>
    <lineage>
        <taxon>Eukaryota</taxon>
        <taxon>Fungi</taxon>
        <taxon>Dikarya</taxon>
        <taxon>Ascomycota</taxon>
        <taxon>Pezizomycotina</taxon>
        <taxon>Sordariomycetes</taxon>
        <taxon>Hypocreomycetidae</taxon>
        <taxon>Hypocreales</taxon>
        <taxon>Nectriaceae</taxon>
        <taxon>Fusarium</taxon>
        <taxon>Fusarium incarnatum-equiseti species complex</taxon>
    </lineage>
</organism>
<dbReference type="AlphaFoldDB" id="A0A8J2NFX1"/>
<proteinExistence type="predicted"/>
<name>A0A8J2NFX1_FUSEQ</name>
<dbReference type="Proteomes" id="UP000693738">
    <property type="component" value="Unassembled WGS sequence"/>
</dbReference>
<accession>A0A8J2NFX1</accession>
<dbReference type="EMBL" id="CAJSTJ010000124">
    <property type="protein sequence ID" value="CAG7558410.1"/>
    <property type="molecule type" value="Genomic_DNA"/>
</dbReference>
<gene>
    <name evidence="1" type="ORF">FEQUK3_LOCUS4122</name>
</gene>
<reference evidence="1" key="1">
    <citation type="submission" date="2021-05" db="EMBL/GenBank/DDBJ databases">
        <authorList>
            <person name="Khan N."/>
        </authorList>
    </citation>
    <scope>NUCLEOTIDE SEQUENCE</scope>
</reference>
<comment type="caution">
    <text evidence="1">The sequence shown here is derived from an EMBL/GenBank/DDBJ whole genome shotgun (WGS) entry which is preliminary data.</text>
</comment>
<sequence length="402" mass="45750">MLMCERLLAWPPLVIYPYWPPAPQVQAPANVDRRPTEDDCHLLTSEGPYPAELLLKLYYFSSSEADLRLWYNNWQFQAFCNIRFGITFIKRGIELPEPSCGTPDLVQKLRDWGGVKIHEQFKKSQTVTIETEDTEDGYRPKRQKLFHIPTSAEAARKAFTTNAILEQIYICSANIAITAAKTDDEVMETGPQTVFKGSRKRCLPKEDSTMAVFDPEAVPWLQCGGGYRVGYFSAICLEYVFAFKRLESFQQFVDAAKYRENHPEHNKEPVLAIDLRLFHKDGFERAQDLCRCEPNNEQHGLQLGAHDHLEGWTNLHPGSNAAAATEVHTSRTVKSLVVEDGERPVIAIQLMLFHNKGFENGPSLDECKPIDLPHGFELGARDYLEESMKAVQILQKLQSIFT</sequence>
<evidence type="ECO:0000313" key="2">
    <source>
        <dbReference type="Proteomes" id="UP000693738"/>
    </source>
</evidence>
<evidence type="ECO:0000313" key="1">
    <source>
        <dbReference type="EMBL" id="CAG7558410.1"/>
    </source>
</evidence>
<protein>
    <submittedName>
        <fullName evidence="1">Uncharacterized protein</fullName>
    </submittedName>
</protein>